<dbReference type="Gene3D" id="3.40.50.300">
    <property type="entry name" value="P-loop containing nucleotide triphosphate hydrolases"/>
    <property type="match status" value="1"/>
</dbReference>
<keyword evidence="2" id="KW-0547">Nucleotide-binding</keyword>
<protein>
    <recommendedName>
        <fullName evidence="4">AIG1-type G domain-containing protein</fullName>
    </recommendedName>
</protein>
<comment type="similarity">
    <text evidence="1">Belongs to the TRAFAC class TrmE-Era-EngA-EngB-Septin-like GTPase superfamily. AIG1/Toc34/Toc159-like paraseptin GTPase family. IAN subfamily.</text>
</comment>
<sequence>CLSVIARMEESYMSLQRLVDDLPTYQRENYRRTLTLIGARTVFTTEVYHLSTIGEQDFESNASCQLKKKNIQSFGLIEELDKWAANRNRCMWVSDTLSVDLNLPLTTKTALPECQTVQILFLGENRHFFVLTVCDAGQTVGEEETIHFFQEKLREHSLEMAQLLTSALYNFCHCDFVILPCALALSGRFSIEALQKELSEQMKNVRYFYGGPEIVTTDTYQQLKAAVSAVAGVTYFPCFLGQPPGTKAWLLLLDPKWRDLLSLIIEAVVHKEAEPCVTFSPDTEFKVKVAVLEAAARLGFKDRVSIITTDDKIPLSIQRLMEEADEEDLQKPNLTVASPTDITPPADYVINIDRSCVFLMCEMFHFLLFGKTGSGKSATGNTILGEQLFEQKFSLGLGTTECQIRSNTIRDMKVEDTPGLYDASSYSADRLVQMHEEVSKMHAGLDAVFYVVEIGLYTDDDLKVFLRTKAALGDHVVEHMVVIFTFGDELGDKSIEDTLKRRTADAARGFDRMQVQ</sequence>
<dbReference type="PROSITE" id="PS51720">
    <property type="entry name" value="G_AIG1"/>
    <property type="match status" value="1"/>
</dbReference>
<name>A0ABD0KTU8_9CAEN</name>
<dbReference type="InterPro" id="IPR027417">
    <property type="entry name" value="P-loop_NTPase"/>
</dbReference>
<evidence type="ECO:0000256" key="3">
    <source>
        <dbReference type="ARBA" id="ARBA00023134"/>
    </source>
</evidence>
<dbReference type="AlphaFoldDB" id="A0ABD0KTU8"/>
<dbReference type="InterPro" id="IPR045058">
    <property type="entry name" value="GIMA/IAN/Toc"/>
</dbReference>
<dbReference type="PANTHER" id="PTHR10903">
    <property type="entry name" value="GTPASE, IMAP FAMILY MEMBER-RELATED"/>
    <property type="match status" value="1"/>
</dbReference>
<feature type="domain" description="AIG1-type G" evidence="4">
    <location>
        <begin position="361"/>
        <end position="516"/>
    </location>
</feature>
<dbReference type="EMBL" id="JACVVK020000124">
    <property type="protein sequence ID" value="KAK7490622.1"/>
    <property type="molecule type" value="Genomic_DNA"/>
</dbReference>
<comment type="caution">
    <text evidence="5">The sequence shown here is derived from an EMBL/GenBank/DDBJ whole genome shotgun (WGS) entry which is preliminary data.</text>
</comment>
<dbReference type="InterPro" id="IPR006703">
    <property type="entry name" value="G_AIG1"/>
</dbReference>
<proteinExistence type="inferred from homology"/>
<keyword evidence="3" id="KW-0342">GTP-binding</keyword>
<keyword evidence="6" id="KW-1185">Reference proteome</keyword>
<feature type="non-terminal residue" evidence="5">
    <location>
        <position position="1"/>
    </location>
</feature>
<accession>A0ABD0KTU8</accession>
<gene>
    <name evidence="5" type="ORF">BaRGS_00018039</name>
</gene>
<evidence type="ECO:0000256" key="2">
    <source>
        <dbReference type="ARBA" id="ARBA00022741"/>
    </source>
</evidence>
<dbReference type="SUPFAM" id="SSF52540">
    <property type="entry name" value="P-loop containing nucleoside triphosphate hydrolases"/>
    <property type="match status" value="1"/>
</dbReference>
<evidence type="ECO:0000313" key="5">
    <source>
        <dbReference type="EMBL" id="KAK7490622.1"/>
    </source>
</evidence>
<evidence type="ECO:0000256" key="1">
    <source>
        <dbReference type="ARBA" id="ARBA00008535"/>
    </source>
</evidence>
<reference evidence="5 6" key="1">
    <citation type="journal article" date="2023" name="Sci. Data">
        <title>Genome assembly of the Korean intertidal mud-creeper Batillaria attramentaria.</title>
        <authorList>
            <person name="Patra A.K."/>
            <person name="Ho P.T."/>
            <person name="Jun S."/>
            <person name="Lee S.J."/>
            <person name="Kim Y."/>
            <person name="Won Y.J."/>
        </authorList>
    </citation>
    <scope>NUCLEOTIDE SEQUENCE [LARGE SCALE GENOMIC DNA]</scope>
    <source>
        <strain evidence="5">Wonlab-2016</strain>
    </source>
</reference>
<organism evidence="5 6">
    <name type="scientific">Batillaria attramentaria</name>
    <dbReference type="NCBI Taxonomy" id="370345"/>
    <lineage>
        <taxon>Eukaryota</taxon>
        <taxon>Metazoa</taxon>
        <taxon>Spiralia</taxon>
        <taxon>Lophotrochozoa</taxon>
        <taxon>Mollusca</taxon>
        <taxon>Gastropoda</taxon>
        <taxon>Caenogastropoda</taxon>
        <taxon>Sorbeoconcha</taxon>
        <taxon>Cerithioidea</taxon>
        <taxon>Batillariidae</taxon>
        <taxon>Batillaria</taxon>
    </lineage>
</organism>
<dbReference type="PANTHER" id="PTHR10903:SF184">
    <property type="entry name" value="GTP-BINDING PROTEIN A"/>
    <property type="match status" value="1"/>
</dbReference>
<evidence type="ECO:0000313" key="6">
    <source>
        <dbReference type="Proteomes" id="UP001519460"/>
    </source>
</evidence>
<feature type="non-terminal residue" evidence="5">
    <location>
        <position position="516"/>
    </location>
</feature>
<evidence type="ECO:0000259" key="4">
    <source>
        <dbReference type="PROSITE" id="PS51720"/>
    </source>
</evidence>
<dbReference type="GO" id="GO:0005525">
    <property type="term" value="F:GTP binding"/>
    <property type="evidence" value="ECO:0007669"/>
    <property type="project" value="UniProtKB-KW"/>
</dbReference>
<dbReference type="Proteomes" id="UP001519460">
    <property type="component" value="Unassembled WGS sequence"/>
</dbReference>
<dbReference type="Pfam" id="PF04548">
    <property type="entry name" value="AIG1"/>
    <property type="match status" value="1"/>
</dbReference>